<organism evidence="4 5">
    <name type="scientific">Sphingobium quisquiliarum P25</name>
    <dbReference type="NCBI Taxonomy" id="1329909"/>
    <lineage>
        <taxon>Bacteria</taxon>
        <taxon>Pseudomonadati</taxon>
        <taxon>Pseudomonadota</taxon>
        <taxon>Alphaproteobacteria</taxon>
        <taxon>Sphingomonadales</taxon>
        <taxon>Sphingomonadaceae</taxon>
        <taxon>Sphingobium</taxon>
    </lineage>
</organism>
<evidence type="ECO:0000313" key="5">
    <source>
        <dbReference type="Proteomes" id="UP000015525"/>
    </source>
</evidence>
<dbReference type="AlphaFoldDB" id="T0GCY3"/>
<gene>
    <name evidence="4" type="ORF">L288_17590</name>
</gene>
<dbReference type="PROSITE" id="PS51186">
    <property type="entry name" value="GNAT"/>
    <property type="match status" value="1"/>
</dbReference>
<evidence type="ECO:0000313" key="4">
    <source>
        <dbReference type="EMBL" id="EQB01636.1"/>
    </source>
</evidence>
<dbReference type="RefSeq" id="WP_021239553.1">
    <property type="nucleotide sequence ID" value="NZ_ATHO01000152.1"/>
</dbReference>
<accession>T0GCY3</accession>
<dbReference type="InterPro" id="IPR050832">
    <property type="entry name" value="Bact_Acetyltransf"/>
</dbReference>
<dbReference type="Pfam" id="PF00583">
    <property type="entry name" value="Acetyltransf_1"/>
    <property type="match status" value="1"/>
</dbReference>
<dbReference type="EMBL" id="ATHO01000152">
    <property type="protein sequence ID" value="EQB01636.1"/>
    <property type="molecule type" value="Genomic_DNA"/>
</dbReference>
<keyword evidence="5" id="KW-1185">Reference proteome</keyword>
<evidence type="ECO:0000256" key="2">
    <source>
        <dbReference type="ARBA" id="ARBA00023315"/>
    </source>
</evidence>
<dbReference type="Proteomes" id="UP000015525">
    <property type="component" value="Unassembled WGS sequence"/>
</dbReference>
<keyword evidence="1" id="KW-0808">Transferase</keyword>
<protein>
    <recommendedName>
        <fullName evidence="3">N-acetyltransferase domain-containing protein</fullName>
    </recommendedName>
</protein>
<dbReference type="InterPro" id="IPR016181">
    <property type="entry name" value="Acyl_CoA_acyltransferase"/>
</dbReference>
<dbReference type="PANTHER" id="PTHR43877:SF2">
    <property type="entry name" value="AMINOALKYLPHOSPHONATE N-ACETYLTRANSFERASE-RELATED"/>
    <property type="match status" value="1"/>
</dbReference>
<dbReference type="CDD" id="cd04301">
    <property type="entry name" value="NAT_SF"/>
    <property type="match status" value="1"/>
</dbReference>
<dbReference type="GO" id="GO:0016747">
    <property type="term" value="F:acyltransferase activity, transferring groups other than amino-acyl groups"/>
    <property type="evidence" value="ECO:0007669"/>
    <property type="project" value="InterPro"/>
</dbReference>
<feature type="domain" description="N-acetyltransferase" evidence="3">
    <location>
        <begin position="12"/>
        <end position="161"/>
    </location>
</feature>
<evidence type="ECO:0000259" key="3">
    <source>
        <dbReference type="PROSITE" id="PS51186"/>
    </source>
</evidence>
<dbReference type="Gene3D" id="3.40.630.30">
    <property type="match status" value="1"/>
</dbReference>
<reference evidence="4 5" key="1">
    <citation type="journal article" date="2013" name="Genome Announc.">
        <title>Draft Genome Sequence of Sphingobium quisquiliarum Strain P25T, a Novel Hexachlorocyclohexane (HCH)-Degrading Bacterium Isolated from an HCH Dumpsite.</title>
        <authorList>
            <person name="Kumar Singh A."/>
            <person name="Sangwan N."/>
            <person name="Sharma A."/>
            <person name="Gupta V."/>
            <person name="Khurana J.P."/>
            <person name="Lal R."/>
        </authorList>
    </citation>
    <scope>NUCLEOTIDE SEQUENCE [LARGE SCALE GENOMIC DNA]</scope>
    <source>
        <strain evidence="4 5">P25</strain>
    </source>
</reference>
<sequence length="162" mass="17573">MSGSQDGTARGPLIRRLSSKDAAQLAPLLEAYRAEMYPASQTETPRQEAAAALLSSQTAEVMGGFLDGKLSAFAVFFDLPEAISNGRAGQLDDLYVAAGARGQRLAQRMVEAVAAIGRARGWVHLRWLVPEDNEAALRTYERFAKAASWKSYALWLGDSAPW</sequence>
<dbReference type="InterPro" id="IPR000182">
    <property type="entry name" value="GNAT_dom"/>
</dbReference>
<name>T0GCY3_9SPHN</name>
<proteinExistence type="predicted"/>
<keyword evidence="2" id="KW-0012">Acyltransferase</keyword>
<evidence type="ECO:0000256" key="1">
    <source>
        <dbReference type="ARBA" id="ARBA00022679"/>
    </source>
</evidence>
<dbReference type="PANTHER" id="PTHR43877">
    <property type="entry name" value="AMINOALKYLPHOSPHONATE N-ACETYLTRANSFERASE-RELATED-RELATED"/>
    <property type="match status" value="1"/>
</dbReference>
<dbReference type="SUPFAM" id="SSF55729">
    <property type="entry name" value="Acyl-CoA N-acyltransferases (Nat)"/>
    <property type="match status" value="1"/>
</dbReference>
<comment type="caution">
    <text evidence="4">The sequence shown here is derived from an EMBL/GenBank/DDBJ whole genome shotgun (WGS) entry which is preliminary data.</text>
</comment>